<name>A0ABU6KEV1_9BACI</name>
<evidence type="ECO:0000256" key="1">
    <source>
        <dbReference type="ARBA" id="ARBA00004141"/>
    </source>
</evidence>
<dbReference type="PROSITE" id="PS50928">
    <property type="entry name" value="ABC_TM1"/>
    <property type="match status" value="1"/>
</dbReference>
<dbReference type="Pfam" id="PF00528">
    <property type="entry name" value="BPD_transp_1"/>
    <property type="match status" value="1"/>
</dbReference>
<dbReference type="Proteomes" id="UP001335737">
    <property type="component" value="Unassembled WGS sequence"/>
</dbReference>
<evidence type="ECO:0000313" key="9">
    <source>
        <dbReference type="EMBL" id="MEC5423695.1"/>
    </source>
</evidence>
<comment type="caution">
    <text evidence="9">The sequence shown here is derived from an EMBL/GenBank/DDBJ whole genome shotgun (WGS) entry which is preliminary data.</text>
</comment>
<dbReference type="EMBL" id="JARZFX010000003">
    <property type="protein sequence ID" value="MEC5423695.1"/>
    <property type="molecule type" value="Genomic_DNA"/>
</dbReference>
<keyword evidence="6 7" id="KW-0472">Membrane</keyword>
<dbReference type="PANTHER" id="PTHR47737">
    <property type="entry name" value="GLYCINE BETAINE/PROLINE BETAINE TRANSPORT SYSTEM PERMEASE PROTEIN PROW"/>
    <property type="match status" value="1"/>
</dbReference>
<dbReference type="InterPro" id="IPR000515">
    <property type="entry name" value="MetI-like"/>
</dbReference>
<evidence type="ECO:0000256" key="3">
    <source>
        <dbReference type="ARBA" id="ARBA00022475"/>
    </source>
</evidence>
<dbReference type="SUPFAM" id="SSF161098">
    <property type="entry name" value="MetI-like"/>
    <property type="match status" value="1"/>
</dbReference>
<evidence type="ECO:0000256" key="4">
    <source>
        <dbReference type="ARBA" id="ARBA00022692"/>
    </source>
</evidence>
<accession>A0ABU6KEV1</accession>
<feature type="transmembrane region" description="Helical" evidence="7">
    <location>
        <begin position="100"/>
        <end position="123"/>
    </location>
</feature>
<evidence type="ECO:0000256" key="5">
    <source>
        <dbReference type="ARBA" id="ARBA00022989"/>
    </source>
</evidence>
<evidence type="ECO:0000259" key="8">
    <source>
        <dbReference type="PROSITE" id="PS50928"/>
    </source>
</evidence>
<feature type="domain" description="ABC transmembrane type-1" evidence="8">
    <location>
        <begin position="97"/>
        <end position="276"/>
    </location>
</feature>
<feature type="transmembrane region" description="Helical" evidence="7">
    <location>
        <begin position="50"/>
        <end position="70"/>
    </location>
</feature>
<sequence>MFDAIMDFIPRIPIAEGTKRGTDWVTEKFSFLFNPIKEHFGNFMDITSDALSAIPPVIIIILAALFTFFITGKKFGLAAFSIVGLWLIYNQGLWEHLMSTFTLVLIASVLSIMIGVPVGILMSKSKTAETIITPVLDFMQTMPAFVYLIPAVAFFGIGMVPGVFASLIFATPPTVRFTNLGIRQVSRELVEASEAFGSTGSQKLFKVELPMAKATIMAGINQTVMLALSMVVIASMIGAPGLGREVLSALQRAQVGTGFVAGLGIVILAIIIDRVTQNLNRKKDA</sequence>
<keyword evidence="10" id="KW-1185">Reference proteome</keyword>
<feature type="transmembrane region" description="Helical" evidence="7">
    <location>
        <begin position="224"/>
        <end position="243"/>
    </location>
</feature>
<evidence type="ECO:0000256" key="7">
    <source>
        <dbReference type="RuleBase" id="RU363032"/>
    </source>
</evidence>
<comment type="similarity">
    <text evidence="7">Belongs to the binding-protein-dependent transport system permease family.</text>
</comment>
<feature type="transmembrane region" description="Helical" evidence="7">
    <location>
        <begin position="144"/>
        <end position="170"/>
    </location>
</feature>
<evidence type="ECO:0000256" key="6">
    <source>
        <dbReference type="ARBA" id="ARBA00023136"/>
    </source>
</evidence>
<feature type="transmembrane region" description="Helical" evidence="7">
    <location>
        <begin position="255"/>
        <end position="272"/>
    </location>
</feature>
<comment type="subcellular location">
    <subcellularLocation>
        <location evidence="7">Cell membrane</location>
        <topology evidence="7">Multi-pass membrane protein</topology>
    </subcellularLocation>
    <subcellularLocation>
        <location evidence="1">Membrane</location>
        <topology evidence="1">Multi-pass membrane protein</topology>
    </subcellularLocation>
</comment>
<dbReference type="Gene3D" id="1.10.3720.10">
    <property type="entry name" value="MetI-like"/>
    <property type="match status" value="1"/>
</dbReference>
<dbReference type="CDD" id="cd06261">
    <property type="entry name" value="TM_PBP2"/>
    <property type="match status" value="1"/>
</dbReference>
<protein>
    <submittedName>
        <fullName evidence="9">Proline/glycine betaine ABC transporter permease</fullName>
    </submittedName>
</protein>
<reference evidence="9 10" key="1">
    <citation type="journal article" date="2024" name="Int. J. Syst. Evol. Microbiol.">
        <title>Virgibacillus tibetensis sp. nov., isolated from salt lake on the Tibetan Plateau of China.</title>
        <authorList>
            <person name="Phurbu D."/>
            <person name="Liu Z.-X."/>
            <person name="Wang R."/>
            <person name="Zheng Y.-Y."/>
            <person name="Liu H.-C."/>
            <person name="Zhou Y.-G."/>
            <person name="Yu Y.-J."/>
            <person name="Li A.-H."/>
        </authorList>
    </citation>
    <scope>NUCLEOTIDE SEQUENCE [LARGE SCALE GENOMIC DNA]</scope>
    <source>
        <strain evidence="9 10">C22-A2</strain>
    </source>
</reference>
<keyword evidence="5 7" id="KW-1133">Transmembrane helix</keyword>
<evidence type="ECO:0000313" key="10">
    <source>
        <dbReference type="Proteomes" id="UP001335737"/>
    </source>
</evidence>
<keyword evidence="2 7" id="KW-0813">Transport</keyword>
<organism evidence="9 10">
    <name type="scientific">Virgibacillus tibetensis</name>
    <dbReference type="NCBI Taxonomy" id="3042313"/>
    <lineage>
        <taxon>Bacteria</taxon>
        <taxon>Bacillati</taxon>
        <taxon>Bacillota</taxon>
        <taxon>Bacilli</taxon>
        <taxon>Bacillales</taxon>
        <taxon>Bacillaceae</taxon>
        <taxon>Virgibacillus</taxon>
    </lineage>
</organism>
<keyword evidence="3" id="KW-1003">Cell membrane</keyword>
<keyword evidence="4 7" id="KW-0812">Transmembrane</keyword>
<feature type="transmembrane region" description="Helical" evidence="7">
    <location>
        <begin position="77"/>
        <end position="94"/>
    </location>
</feature>
<dbReference type="RefSeq" id="WP_327607263.1">
    <property type="nucleotide sequence ID" value="NZ_JARZFX010000003.1"/>
</dbReference>
<gene>
    <name evidence="9" type="ORF">QGM71_09340</name>
</gene>
<proteinExistence type="inferred from homology"/>
<dbReference type="InterPro" id="IPR035906">
    <property type="entry name" value="MetI-like_sf"/>
</dbReference>
<evidence type="ECO:0000256" key="2">
    <source>
        <dbReference type="ARBA" id="ARBA00022448"/>
    </source>
</evidence>
<dbReference type="PANTHER" id="PTHR47737:SF1">
    <property type="entry name" value="GLYCINE BETAINE_PROLINE BETAINE TRANSPORT SYSTEM PERMEASE PROTEIN PROW"/>
    <property type="match status" value="1"/>
</dbReference>